<dbReference type="GO" id="GO:0016887">
    <property type="term" value="F:ATP hydrolysis activity"/>
    <property type="evidence" value="ECO:0007669"/>
    <property type="project" value="InterPro"/>
</dbReference>
<evidence type="ECO:0000256" key="2">
    <source>
        <dbReference type="ARBA" id="ARBA00011322"/>
    </source>
</evidence>
<dbReference type="EMBL" id="BLXU01000004">
    <property type="protein sequence ID" value="GFO51530.1"/>
    <property type="molecule type" value="Genomic_DNA"/>
</dbReference>
<dbReference type="InterPro" id="IPR027417">
    <property type="entry name" value="P-loop_NTPase"/>
</dbReference>
<feature type="coiled-coil region" evidence="4">
    <location>
        <begin position="268"/>
        <end position="439"/>
    </location>
</feature>
<dbReference type="PANTHER" id="PTHR32114:SF2">
    <property type="entry name" value="ABC TRANSPORTER ABCH.3"/>
    <property type="match status" value="1"/>
</dbReference>
<comment type="similarity">
    <text evidence="1">Belongs to the SMC family. SbcC subfamily.</text>
</comment>
<evidence type="ECO:0000313" key="5">
    <source>
        <dbReference type="EMBL" id="GFO51530.1"/>
    </source>
</evidence>
<dbReference type="Gene3D" id="3.40.50.300">
    <property type="entry name" value="P-loop containing nucleotide triphosphate hydrolases"/>
    <property type="match status" value="2"/>
</dbReference>
<evidence type="ECO:0000256" key="1">
    <source>
        <dbReference type="ARBA" id="ARBA00006930"/>
    </source>
</evidence>
<evidence type="ECO:0000313" key="6">
    <source>
        <dbReference type="Proteomes" id="UP000504756"/>
    </source>
</evidence>
<evidence type="ECO:0000256" key="4">
    <source>
        <dbReference type="SAM" id="Coils"/>
    </source>
</evidence>
<reference evidence="5 6" key="1">
    <citation type="submission" date="2020-06" db="EMBL/GenBank/DDBJ databases">
        <title>Draft genome sequence of Lactic acid bacteria from Okinawan-style tofu.</title>
        <authorList>
            <person name="Takara I."/>
            <person name="Ikematsu S."/>
        </authorList>
    </citation>
    <scope>NUCLEOTIDE SEQUENCE [LARGE SCALE GENOMIC DNA]</scope>
    <source>
        <strain evidence="6">lg38</strain>
    </source>
</reference>
<gene>
    <name evidence="5" type="primary">sbcC</name>
    <name evidence="5" type="ORF">ikelab_08050</name>
</gene>
<evidence type="ECO:0000256" key="3">
    <source>
        <dbReference type="ARBA" id="ARBA00013368"/>
    </source>
</evidence>
<sequence length="1045" mass="120020">MKPIYLEMNYFGPHAHSEIDFRALDEAPLFLISGDTGAGKSTIFDAMTYALFDKTTGDREAREMRSQFAQPDQRTEVTFYFEQGNFLYKVQRCPEQEVFKKRGIGTKTEKSQARLAIVDKVFGTEQASLATKPVDVASEIYGLLNLSAEQFKKIILLPQNDFSRFLKSATNEKEEILKKIFGTAIFTVFSEEVRHQYTKNNQENAALDSILQSQYSSSVWTEEEAKALDECPENEKFKKATEFLEQKQLQESNARDLARIAQQQVEAADKAYEEALLLEQEFLEAEKAQKEYQEKIVEQATLYEQQKKAYAARSWAQQFKDILRNLEEVEKEREVNEVREAEYRLKAKQEQKTLGEVKKHEQDLGQKASVFEEKDKAIEELTRTITQAEQAEKLILQKKDFEKKVAHLQLQKRETDAPLKEAQTKLEQLQKELLEEGVLQAEKDALSRLKLDFHQQLSPLAEYLERLKQENQGAQEDLNVAEENITKLEQEFMLKQESYQEKRKLRQSLMIAQLQKELEDGLPCKVCGAIEHPLAQAKLDVSDSDLKEAMQQVDKAQEAFAAAEERQEKAQSELERAQKKAAEKAEALQETQQKFDQAYRQFCQTHEGRFSEVFNRQELSNIFQAREDSYKQKSIAQEEGSLEKDKLCVLVEKIEAERQALVQESDKVKAQLETVVQSLAEFGQLQPSQTLKEQKVALRQEVDNYYTECQEVREKIVALEKRYAEQKAKHDERLTRIEEQKLKIQEGQGMIQKALAAPNAWTNDLATLKKWLSEDKLPEISKFINTYELEEKRLNRALAEYEEKLSDKQRSLLTKLREEKQALNARYSQTQKTVIELSNTRQQLETTVAKIKQVLETQGKAADKAREITKLYNAVAGKSGDKLKLETFVVQHYLEKVLIYANQHFINQLSNNRYRFELAKESANKRRDHGLDISIYDNETGASRSSNTLSGGETFIAALSIALALSEVVQNSAQGVQIEALFVDEGFGSLDQETLQKAMTALEQIGENRLVGLISHVEEMKDSIAQQLRVEKVGDGRSQVKLFSK</sequence>
<protein>
    <recommendedName>
        <fullName evidence="3">Nuclease SbcCD subunit C</fullName>
    </recommendedName>
</protein>
<dbReference type="PANTHER" id="PTHR32114">
    <property type="entry name" value="ABC TRANSPORTER ABCH.3"/>
    <property type="match status" value="1"/>
</dbReference>
<feature type="coiled-coil region" evidence="4">
    <location>
        <begin position="784"/>
        <end position="833"/>
    </location>
</feature>
<dbReference type="Proteomes" id="UP000504756">
    <property type="component" value="Unassembled WGS sequence"/>
</dbReference>
<feature type="coiled-coil region" evidence="4">
    <location>
        <begin position="539"/>
        <end position="601"/>
    </location>
</feature>
<comment type="subunit">
    <text evidence="2">Heterodimer of SbcC and SbcD.</text>
</comment>
<dbReference type="GO" id="GO:0006302">
    <property type="term" value="P:double-strand break repair"/>
    <property type="evidence" value="ECO:0007669"/>
    <property type="project" value="InterPro"/>
</dbReference>
<proteinExistence type="inferred from homology"/>
<dbReference type="AlphaFoldDB" id="A0A6L2ZVG0"/>
<dbReference type="Pfam" id="PF13558">
    <property type="entry name" value="SbcC_Walker_B"/>
    <property type="match status" value="1"/>
</dbReference>
<comment type="caution">
    <text evidence="5">The sequence shown here is derived from an EMBL/GenBank/DDBJ whole genome shotgun (WGS) entry which is preliminary data.</text>
</comment>
<feature type="coiled-coil region" evidence="4">
    <location>
        <begin position="651"/>
        <end position="740"/>
    </location>
</feature>
<dbReference type="RefSeq" id="WP_176490171.1">
    <property type="nucleotide sequence ID" value="NZ_BLXU01000004.1"/>
</dbReference>
<feature type="coiled-coil region" evidence="4">
    <location>
        <begin position="464"/>
        <end position="498"/>
    </location>
</feature>
<organism evidence="5 6">
    <name type="scientific">Lactococcus garvieae</name>
    <dbReference type="NCBI Taxonomy" id="1363"/>
    <lineage>
        <taxon>Bacteria</taxon>
        <taxon>Bacillati</taxon>
        <taxon>Bacillota</taxon>
        <taxon>Bacilli</taxon>
        <taxon>Lactobacillales</taxon>
        <taxon>Streptococcaceae</taxon>
        <taxon>Lactococcus</taxon>
    </lineage>
</organism>
<name>A0A6L2ZVG0_9LACT</name>
<accession>A0A6L2ZVG0</accession>
<keyword evidence="4" id="KW-0175">Coiled coil</keyword>
<dbReference type="SUPFAM" id="SSF52540">
    <property type="entry name" value="P-loop containing nucleoside triphosphate hydrolases"/>
    <property type="match status" value="1"/>
</dbReference>